<dbReference type="Proteomes" id="UP001596086">
    <property type="component" value="Unassembled WGS sequence"/>
</dbReference>
<comment type="caution">
    <text evidence="2">The sequence shown here is derived from an EMBL/GenBank/DDBJ whole genome shotgun (WGS) entry which is preliminary data.</text>
</comment>
<dbReference type="EMBL" id="JBHSMZ010000001">
    <property type="protein sequence ID" value="MFC5547059.1"/>
    <property type="molecule type" value="Genomic_DNA"/>
</dbReference>
<organism evidence="2 3">
    <name type="scientific">Massilia aerilata</name>
    <dbReference type="NCBI Taxonomy" id="453817"/>
    <lineage>
        <taxon>Bacteria</taxon>
        <taxon>Pseudomonadati</taxon>
        <taxon>Pseudomonadota</taxon>
        <taxon>Betaproteobacteria</taxon>
        <taxon>Burkholderiales</taxon>
        <taxon>Oxalobacteraceae</taxon>
        <taxon>Telluria group</taxon>
        <taxon>Massilia</taxon>
    </lineage>
</organism>
<evidence type="ECO:0000256" key="1">
    <source>
        <dbReference type="SAM" id="Phobius"/>
    </source>
</evidence>
<evidence type="ECO:0000313" key="3">
    <source>
        <dbReference type="Proteomes" id="UP001596086"/>
    </source>
</evidence>
<name>A0ABW0RS79_9BURK</name>
<gene>
    <name evidence="2" type="ORF">ACFPO9_00850</name>
</gene>
<proteinExistence type="predicted"/>
<accession>A0ABW0RS79</accession>
<dbReference type="RefSeq" id="WP_379765632.1">
    <property type="nucleotide sequence ID" value="NZ_JBHSMZ010000001.1"/>
</dbReference>
<keyword evidence="3" id="KW-1185">Reference proteome</keyword>
<evidence type="ECO:0000313" key="2">
    <source>
        <dbReference type="EMBL" id="MFC5547059.1"/>
    </source>
</evidence>
<evidence type="ECO:0008006" key="4">
    <source>
        <dbReference type="Google" id="ProtNLM"/>
    </source>
</evidence>
<reference evidence="3" key="1">
    <citation type="journal article" date="2019" name="Int. J. Syst. Evol. Microbiol.">
        <title>The Global Catalogue of Microorganisms (GCM) 10K type strain sequencing project: providing services to taxonomists for standard genome sequencing and annotation.</title>
        <authorList>
            <consortium name="The Broad Institute Genomics Platform"/>
            <consortium name="The Broad Institute Genome Sequencing Center for Infectious Disease"/>
            <person name="Wu L."/>
            <person name="Ma J."/>
        </authorList>
    </citation>
    <scope>NUCLEOTIDE SEQUENCE [LARGE SCALE GENOMIC DNA]</scope>
    <source>
        <strain evidence="3">CGMCC 4.5798</strain>
    </source>
</reference>
<keyword evidence="1" id="KW-0812">Transmembrane</keyword>
<sequence length="159" mass="17209">MKTVMHHALRALIAALLLAGLWWLDSGAGSGAGPERLRIAFVLLLGMGILFTMLFRRVHSEDRIADLEAALCREQSARSHADHALAEADLLLARMAARAAGGVATDPAGQLIIIQAELTQIQQRCRADQGTRNRLELLRTRLDRLGTSLRTGARAAEPG</sequence>
<keyword evidence="1" id="KW-0472">Membrane</keyword>
<feature type="transmembrane region" description="Helical" evidence="1">
    <location>
        <begin position="37"/>
        <end position="55"/>
    </location>
</feature>
<protein>
    <recommendedName>
        <fullName evidence="4">DUF2570 domain-containing protein</fullName>
    </recommendedName>
</protein>
<keyword evidence="1" id="KW-1133">Transmembrane helix</keyword>